<dbReference type="InterPro" id="IPR045249">
    <property type="entry name" value="HARBI1-like"/>
</dbReference>
<evidence type="ECO:0000259" key="9">
    <source>
        <dbReference type="Pfam" id="PF26138"/>
    </source>
</evidence>
<dbReference type="GO" id="GO:0016787">
    <property type="term" value="F:hydrolase activity"/>
    <property type="evidence" value="ECO:0007669"/>
    <property type="project" value="UniProtKB-KW"/>
</dbReference>
<organism evidence="10 11">
    <name type="scientific">Buddleja alternifolia</name>
    <dbReference type="NCBI Taxonomy" id="168488"/>
    <lineage>
        <taxon>Eukaryota</taxon>
        <taxon>Viridiplantae</taxon>
        <taxon>Streptophyta</taxon>
        <taxon>Embryophyta</taxon>
        <taxon>Tracheophyta</taxon>
        <taxon>Spermatophyta</taxon>
        <taxon>Magnoliopsida</taxon>
        <taxon>eudicotyledons</taxon>
        <taxon>Gunneridae</taxon>
        <taxon>Pentapetalae</taxon>
        <taxon>asterids</taxon>
        <taxon>lamiids</taxon>
        <taxon>Lamiales</taxon>
        <taxon>Scrophulariaceae</taxon>
        <taxon>Buddlejeae</taxon>
        <taxon>Buddleja</taxon>
    </lineage>
</organism>
<feature type="domain" description="DDE Tnp4" evidence="8">
    <location>
        <begin position="197"/>
        <end position="366"/>
    </location>
</feature>
<keyword evidence="5" id="KW-0479">Metal-binding</keyword>
<evidence type="ECO:0000256" key="1">
    <source>
        <dbReference type="ARBA" id="ARBA00001968"/>
    </source>
</evidence>
<proteinExistence type="inferred from homology"/>
<dbReference type="AlphaFoldDB" id="A0AAV6XHY4"/>
<feature type="domain" description="DUF8040" evidence="9">
    <location>
        <begin position="69"/>
        <end position="163"/>
    </location>
</feature>
<evidence type="ECO:0000313" key="10">
    <source>
        <dbReference type="EMBL" id="KAG8379759.1"/>
    </source>
</evidence>
<evidence type="ECO:0008006" key="12">
    <source>
        <dbReference type="Google" id="ProtNLM"/>
    </source>
</evidence>
<reference evidence="10" key="1">
    <citation type="submission" date="2019-10" db="EMBL/GenBank/DDBJ databases">
        <authorList>
            <person name="Zhang R."/>
            <person name="Pan Y."/>
            <person name="Wang J."/>
            <person name="Ma R."/>
            <person name="Yu S."/>
        </authorList>
    </citation>
    <scope>NUCLEOTIDE SEQUENCE</scope>
    <source>
        <strain evidence="10">LA-IB0</strain>
        <tissue evidence="10">Leaf</tissue>
    </source>
</reference>
<evidence type="ECO:0000259" key="8">
    <source>
        <dbReference type="Pfam" id="PF13359"/>
    </source>
</evidence>
<keyword evidence="6" id="KW-0378">Hydrolase</keyword>
<protein>
    <recommendedName>
        <fullName evidence="12">DDE Tnp4 domain-containing protein</fullName>
    </recommendedName>
</protein>
<evidence type="ECO:0000256" key="4">
    <source>
        <dbReference type="ARBA" id="ARBA00022722"/>
    </source>
</evidence>
<keyword evidence="11" id="KW-1185">Reference proteome</keyword>
<dbReference type="EMBL" id="WHWC01000007">
    <property type="protein sequence ID" value="KAG8379759.1"/>
    <property type="molecule type" value="Genomic_DNA"/>
</dbReference>
<evidence type="ECO:0000256" key="7">
    <source>
        <dbReference type="ARBA" id="ARBA00023242"/>
    </source>
</evidence>
<evidence type="ECO:0000256" key="6">
    <source>
        <dbReference type="ARBA" id="ARBA00022801"/>
    </source>
</evidence>
<keyword evidence="7" id="KW-0539">Nucleus</keyword>
<dbReference type="GO" id="GO:0004518">
    <property type="term" value="F:nuclease activity"/>
    <property type="evidence" value="ECO:0007669"/>
    <property type="project" value="UniProtKB-KW"/>
</dbReference>
<comment type="cofactor">
    <cofactor evidence="1">
        <name>a divalent metal cation</name>
        <dbReference type="ChEBI" id="CHEBI:60240"/>
    </cofactor>
</comment>
<dbReference type="InterPro" id="IPR058353">
    <property type="entry name" value="DUF8040"/>
</dbReference>
<accession>A0AAV6XHY4</accession>
<sequence length="424" mass="49462">MEPWKVKDYASTESWSFKDCALVQQNIPDDEKDEHTIHENMEWLILCQLTATSILTYVENYIHKVPCRTSIRTGHKFIEEILNGHGMRCYQDFRLTKPVFMELCRELTYKYGLQPTRAMSIYEEVGIFLMMCAHGVDNRLMQEIFNHSGETISRHFHRVLKVIGKLAGDIIKPHPNYNDGEGYHKPQHCRIALIGAIDGTHVKVRLPQGQAIPYIGRKGFATQNILAVVDFNMCFTFAWAGWEGAAHDNRIFGEAIRGSNLNFPHPKGKKYYLVDAGYSHRLGYMGPYKGENIRYHLEDFRRARTSQLRAPRNMKEKFNYLHSSCRNIVERTFGVWKARWNILANMPYYHIDTQREIVLATMAVHNYIRKKNVADHAFLIAEDESYEPDIERDIEAFVRVMHSENGNDQNNIYWMAVRVHLQLT</sequence>
<evidence type="ECO:0000313" key="11">
    <source>
        <dbReference type="Proteomes" id="UP000826271"/>
    </source>
</evidence>
<dbReference type="PANTHER" id="PTHR22930">
    <property type="match status" value="1"/>
</dbReference>
<keyword evidence="4" id="KW-0540">Nuclease</keyword>
<dbReference type="PANTHER" id="PTHR22930:SF221">
    <property type="entry name" value="NUCLEASE HARBI1"/>
    <property type="match status" value="1"/>
</dbReference>
<name>A0AAV6XHY4_9LAMI</name>
<comment type="caution">
    <text evidence="10">The sequence shown here is derived from an EMBL/GenBank/DDBJ whole genome shotgun (WGS) entry which is preliminary data.</text>
</comment>
<dbReference type="Proteomes" id="UP000826271">
    <property type="component" value="Unassembled WGS sequence"/>
</dbReference>
<dbReference type="Pfam" id="PF13359">
    <property type="entry name" value="DDE_Tnp_4"/>
    <property type="match status" value="1"/>
</dbReference>
<dbReference type="GO" id="GO:0046872">
    <property type="term" value="F:metal ion binding"/>
    <property type="evidence" value="ECO:0007669"/>
    <property type="project" value="UniProtKB-KW"/>
</dbReference>
<dbReference type="Pfam" id="PF26138">
    <property type="entry name" value="DUF8040"/>
    <property type="match status" value="1"/>
</dbReference>
<dbReference type="InterPro" id="IPR027806">
    <property type="entry name" value="HARBI1_dom"/>
</dbReference>
<gene>
    <name evidence="10" type="ORF">BUALT_Bualt07G0122800</name>
</gene>
<evidence type="ECO:0000256" key="5">
    <source>
        <dbReference type="ARBA" id="ARBA00022723"/>
    </source>
</evidence>
<comment type="similarity">
    <text evidence="3">Belongs to the HARBI1 family.</text>
</comment>
<evidence type="ECO:0000256" key="2">
    <source>
        <dbReference type="ARBA" id="ARBA00004123"/>
    </source>
</evidence>
<dbReference type="GO" id="GO:0005634">
    <property type="term" value="C:nucleus"/>
    <property type="evidence" value="ECO:0007669"/>
    <property type="project" value="UniProtKB-SubCell"/>
</dbReference>
<evidence type="ECO:0000256" key="3">
    <source>
        <dbReference type="ARBA" id="ARBA00006958"/>
    </source>
</evidence>
<comment type="subcellular location">
    <subcellularLocation>
        <location evidence="2">Nucleus</location>
    </subcellularLocation>
</comment>